<dbReference type="STRING" id="1297742.A176_000412"/>
<feature type="transmembrane region" description="Helical" evidence="1">
    <location>
        <begin position="310"/>
        <end position="328"/>
    </location>
</feature>
<keyword evidence="1" id="KW-0472">Membrane</keyword>
<sequence length="574" mass="60578">MGLLSCVLSASSAWATSVEVEVEDESSGRGYRDASGHADARTMGDLRVSIRTGQLRPPRGFAPVDVGLQNTGPVPLTVRLAFRGHSGGGTRVTERVVEVPPRQRLVTWVHVPASLYSGNLHVDVAGQDALVNPVYLDGVNSATMLVLGSLKDFDGTAGVPVADSSVGPLFSLRTIDPKDAPRELAAYVGYPVVMVPGDPLAVPADVWATLESYAATGGRLVLTELSSGVRERLPLLDTNDTAAGADYGFGQVWLCPSSLECGHVLKGLLRMPLPGPVNPAGLAPRWERGNMLAGGFAPLLDNARAPVGRFLLLIFLFVLAVGPGSLMLARRRGPVAVLVAVPMVSVITCAALVAWSVLVDGFSVHSLRYSLTLLDSERSRAVTVGVAAWYANMSMGAVSLPATSALLAPDTVGADDSTLEMDWTHGLTVKNNFLPPRTYREWGEVSVLPSRSRLSIRRDGDGVRVQNALGARLEEGYLRLGGQHYAVPEMTDGAEVTLGAPLPEGETPVNRLLSDAALGAGRLSVGKERFQAPLSEGGFIVRLGGVGMSPTSTVKMELEGGAHVVRGQLEEVRP</sequence>
<name>A0A0H4WQC3_9BACT</name>
<keyword evidence="1" id="KW-1133">Transmembrane helix</keyword>
<protein>
    <submittedName>
        <fullName evidence="2">Uncharacterized protein</fullName>
    </submittedName>
</protein>
<organism evidence="2 3">
    <name type="scientific">Pseudomyxococcus hansupus</name>
    <dbReference type="NCBI Taxonomy" id="1297742"/>
    <lineage>
        <taxon>Bacteria</taxon>
        <taxon>Pseudomonadati</taxon>
        <taxon>Myxococcota</taxon>
        <taxon>Myxococcia</taxon>
        <taxon>Myxococcales</taxon>
        <taxon>Cystobacterineae</taxon>
        <taxon>Myxococcaceae</taxon>
        <taxon>Pseudomyxococcus</taxon>
    </lineage>
</organism>
<dbReference type="KEGG" id="mym:A176_000412"/>
<dbReference type="eggNOG" id="ENOG5032V0P">
    <property type="taxonomic scope" value="Bacteria"/>
</dbReference>
<feature type="transmembrane region" description="Helical" evidence="1">
    <location>
        <begin position="335"/>
        <end position="358"/>
    </location>
</feature>
<evidence type="ECO:0000313" key="3">
    <source>
        <dbReference type="Proteomes" id="UP000009026"/>
    </source>
</evidence>
<reference evidence="2 3" key="1">
    <citation type="journal article" date="2016" name="PLoS ONE">
        <title>Complete Genome Sequence and Comparative Genomics of a Novel Myxobacterium Myxococcus hansupus.</title>
        <authorList>
            <person name="Sharma G."/>
            <person name="Narwani T."/>
            <person name="Subramanian S."/>
        </authorList>
    </citation>
    <scope>NUCLEOTIDE SEQUENCE [LARGE SCALE GENOMIC DNA]</scope>
    <source>
        <strain evidence="3">mixupus</strain>
    </source>
</reference>
<accession>A0A0H4WQC3</accession>
<keyword evidence="1" id="KW-0812">Transmembrane</keyword>
<dbReference type="EMBL" id="CP012109">
    <property type="protein sequence ID" value="AKQ63500.1"/>
    <property type="molecule type" value="Genomic_DNA"/>
</dbReference>
<keyword evidence="3" id="KW-1185">Reference proteome</keyword>
<dbReference type="AlphaFoldDB" id="A0A0H4WQC3"/>
<dbReference type="Proteomes" id="UP000009026">
    <property type="component" value="Chromosome"/>
</dbReference>
<proteinExistence type="predicted"/>
<evidence type="ECO:0000256" key="1">
    <source>
        <dbReference type="SAM" id="Phobius"/>
    </source>
</evidence>
<evidence type="ECO:0000313" key="2">
    <source>
        <dbReference type="EMBL" id="AKQ63500.1"/>
    </source>
</evidence>
<gene>
    <name evidence="2" type="ORF">A176_000412</name>
</gene>
<dbReference type="PATRIC" id="fig|1297742.4.peg.418"/>